<dbReference type="CDD" id="cd06529">
    <property type="entry name" value="S24_LexA-like"/>
    <property type="match status" value="1"/>
</dbReference>
<dbReference type="InterPro" id="IPR036286">
    <property type="entry name" value="LexA/Signal_pep-like_sf"/>
</dbReference>
<gene>
    <name evidence="3" type="ORF">HF324_32380</name>
</gene>
<feature type="domain" description="Schlafen group 3-like DNA/RNA helicase" evidence="2">
    <location>
        <begin position="187"/>
        <end position="553"/>
    </location>
</feature>
<dbReference type="CDD" id="cd10439">
    <property type="entry name" value="GIY-YIG_COG3410"/>
    <property type="match status" value="1"/>
</dbReference>
<dbReference type="InterPro" id="IPR039418">
    <property type="entry name" value="LexA-like"/>
</dbReference>
<reference evidence="3" key="1">
    <citation type="submission" date="2020-09" db="EMBL/GenBank/DDBJ databases">
        <authorList>
            <person name="Kittiwongwattana C."/>
        </authorList>
    </citation>
    <scope>NUCLEOTIDE SEQUENCE</scope>
    <source>
        <strain evidence="3">1303</strain>
    </source>
</reference>
<keyword evidence="4" id="KW-1185">Reference proteome</keyword>
<accession>A0ABX6LQ59</accession>
<dbReference type="InterPro" id="IPR018647">
    <property type="entry name" value="SLFN_3-like_DNA/RNA_helicase"/>
</dbReference>
<dbReference type="Gene3D" id="2.10.109.10">
    <property type="entry name" value="Umud Fragment, subunit A"/>
    <property type="match status" value="1"/>
</dbReference>
<protein>
    <submittedName>
        <fullName evidence="3">DUF2075 domain-containing protein</fullName>
    </submittedName>
</protein>
<organism evidence="3 4">
    <name type="scientific">Chitinophaga oryzae</name>
    <dbReference type="NCBI Taxonomy" id="2725414"/>
    <lineage>
        <taxon>Bacteria</taxon>
        <taxon>Pseudomonadati</taxon>
        <taxon>Bacteroidota</taxon>
        <taxon>Chitinophagia</taxon>
        <taxon>Chitinophagales</taxon>
        <taxon>Chitinophagaceae</taxon>
        <taxon>Chitinophaga</taxon>
    </lineage>
</organism>
<evidence type="ECO:0000259" key="2">
    <source>
        <dbReference type="Pfam" id="PF09848"/>
    </source>
</evidence>
<evidence type="ECO:0000259" key="1">
    <source>
        <dbReference type="Pfam" id="PF00717"/>
    </source>
</evidence>
<dbReference type="SUPFAM" id="SSF51306">
    <property type="entry name" value="LexA/Signal peptidase"/>
    <property type="match status" value="1"/>
</dbReference>
<sequence length="733" mass="84354">MKTPQEYAIKKLGFSQSAINQLSDDPFTDEFWPVVYLLKEKDKKNALAYVGETYDVVTRLTTHLGHPEKSKLQEAYLISGEKFNKSATLDIEAYCIKYLAGDGKYKLLNGNLGISDHNYYQKEELYYKIFESIWQKFRSLGIASQELSEISNSALFKYSPYKTLDPEQAKSLITILESLLEDKHERIVIEGGAGSGKTILAVFLFKLLHTEKEEFNFSLFGEDDMKIAELVKLLKQKWPNPRMALVIPVDSFRSTVEKIFRHVDGLNAAMVVGPADLARNRYDIVLVDEAHRLRRRENLGSYFGGFDRVCSELGFDKMKNDELDWVIKQSNRSVFFYDEFQSIRPSDVLQERFDMLKNNENVKTAYLNSQFRVKGGLKYVKFIDALLTVKPIVSKKVKWFKKYDFWIFHDLEQMITHVKEHDNKGKLARVVAGYAWPWASKKNKKAVDIKIDRLELKWNSITKDWINSPNAINEVGCIHTVQGYDLNYTGVIFGNEIGFDKERGEIIIRKDNYHDRNGKNGVKDPEQLKSFIINIYKTLMLRGIKGTYLYVCDEALREYFTRYIPSYEEVLANSNSVEKEPVPFKNSVPLINLKAAAGDFSEQQQFDNEMERYPIPDDVKISDDHFACEVVGRSMNRLIPNGAICLFRRYTGGTRNGEVVLVSHTSIQDADFGSGYTVKKYFSEKAHYPDGTWKHNRIILKPSSTIKSYKDIVLEGDGLSSLQVIGIFERVLD</sequence>
<dbReference type="RefSeq" id="WP_168862239.1">
    <property type="nucleotide sequence ID" value="NZ_CP051204.2"/>
</dbReference>
<dbReference type="EMBL" id="CP051204">
    <property type="protein sequence ID" value="QJB42288.1"/>
    <property type="molecule type" value="Genomic_DNA"/>
</dbReference>
<dbReference type="InterPro" id="IPR015927">
    <property type="entry name" value="Peptidase_S24_S26A/B/C"/>
</dbReference>
<evidence type="ECO:0000313" key="4">
    <source>
        <dbReference type="Proteomes" id="UP000503144"/>
    </source>
</evidence>
<dbReference type="InterPro" id="IPR027417">
    <property type="entry name" value="P-loop_NTPase"/>
</dbReference>
<name>A0ABX6LQ59_9BACT</name>
<dbReference type="Pfam" id="PF00717">
    <property type="entry name" value="Peptidase_S24"/>
    <property type="match status" value="1"/>
</dbReference>
<evidence type="ECO:0000313" key="3">
    <source>
        <dbReference type="EMBL" id="QJB42288.1"/>
    </source>
</evidence>
<proteinExistence type="predicted"/>
<dbReference type="Pfam" id="PF09848">
    <property type="entry name" value="SLFN-g3_helicase"/>
    <property type="match status" value="1"/>
</dbReference>
<dbReference type="Proteomes" id="UP000503144">
    <property type="component" value="Chromosome"/>
</dbReference>
<feature type="domain" description="Peptidase S24/S26A/S26B/S26C" evidence="1">
    <location>
        <begin position="589"/>
        <end position="665"/>
    </location>
</feature>
<dbReference type="Gene3D" id="3.40.50.300">
    <property type="entry name" value="P-loop containing nucleotide triphosphate hydrolases"/>
    <property type="match status" value="1"/>
</dbReference>
<dbReference type="SUPFAM" id="SSF52540">
    <property type="entry name" value="P-loop containing nucleoside triphosphate hydrolases"/>
    <property type="match status" value="1"/>
</dbReference>